<dbReference type="InterPro" id="IPR049452">
    <property type="entry name" value="Anoctamin_TM"/>
</dbReference>
<evidence type="ECO:0000259" key="17">
    <source>
        <dbReference type="Pfam" id="PF00999"/>
    </source>
</evidence>
<comment type="similarity">
    <text evidence="2">Belongs to the fungal Na(+)/H(+) exchanger family.</text>
</comment>
<feature type="transmembrane region" description="Helical" evidence="16">
    <location>
        <begin position="1440"/>
        <end position="1465"/>
    </location>
</feature>
<feature type="domain" description="Cation/H+ exchanger transmembrane" evidence="17">
    <location>
        <begin position="350"/>
        <end position="751"/>
    </location>
</feature>
<dbReference type="GO" id="GO:0032259">
    <property type="term" value="P:methylation"/>
    <property type="evidence" value="ECO:0007669"/>
    <property type="project" value="UniProtKB-KW"/>
</dbReference>
<dbReference type="InterPro" id="IPR006153">
    <property type="entry name" value="Cation/H_exchanger_TM"/>
</dbReference>
<dbReference type="EMBL" id="CP119895">
    <property type="protein sequence ID" value="WFD27316.1"/>
    <property type="molecule type" value="Genomic_DNA"/>
</dbReference>
<feature type="region of interest" description="Disordered" evidence="15">
    <location>
        <begin position="821"/>
        <end position="885"/>
    </location>
</feature>
<evidence type="ECO:0000256" key="6">
    <source>
        <dbReference type="ARBA" id="ARBA00022603"/>
    </source>
</evidence>
<feature type="transmembrane region" description="Helical" evidence="16">
    <location>
        <begin position="1089"/>
        <end position="1107"/>
    </location>
</feature>
<feature type="transmembrane region" description="Helical" evidence="16">
    <location>
        <begin position="396"/>
        <end position="415"/>
    </location>
</feature>
<gene>
    <name evidence="19" type="ORF">MNAN1_002312</name>
</gene>
<dbReference type="PANTHER" id="PTHR31382:SF1">
    <property type="entry name" value="SODIUM ION_PROTON EXCHANGER (EUROFUNG)"/>
    <property type="match status" value="1"/>
</dbReference>
<feature type="transmembrane region" description="Helical" evidence="16">
    <location>
        <begin position="657"/>
        <end position="680"/>
    </location>
</feature>
<name>A0AAF0ER55_9BASI</name>
<keyword evidence="13 16" id="KW-0472">Membrane</keyword>
<proteinExistence type="inferred from homology"/>
<organism evidence="19 20">
    <name type="scientific">Malassezia nana</name>
    <dbReference type="NCBI Taxonomy" id="180528"/>
    <lineage>
        <taxon>Eukaryota</taxon>
        <taxon>Fungi</taxon>
        <taxon>Dikarya</taxon>
        <taxon>Basidiomycota</taxon>
        <taxon>Ustilaginomycotina</taxon>
        <taxon>Malasseziomycetes</taxon>
        <taxon>Malasseziales</taxon>
        <taxon>Malasseziaceae</taxon>
        <taxon>Malassezia</taxon>
    </lineage>
</organism>
<reference evidence="19" key="1">
    <citation type="submission" date="2023-03" db="EMBL/GenBank/DDBJ databases">
        <title>Mating type loci evolution in Malassezia.</title>
        <authorList>
            <person name="Coelho M.A."/>
        </authorList>
    </citation>
    <scope>NUCLEOTIDE SEQUENCE</scope>
    <source>
        <strain evidence="19">CBS 9557</strain>
    </source>
</reference>
<evidence type="ECO:0000256" key="4">
    <source>
        <dbReference type="ARBA" id="ARBA00022448"/>
    </source>
</evidence>
<keyword evidence="12" id="KW-0406">Ion transport</keyword>
<keyword evidence="10 16" id="KW-1133">Transmembrane helix</keyword>
<keyword evidence="5" id="KW-0050">Antiport</keyword>
<evidence type="ECO:0000313" key="19">
    <source>
        <dbReference type="EMBL" id="WFD27316.1"/>
    </source>
</evidence>
<evidence type="ECO:0000313" key="20">
    <source>
        <dbReference type="Proteomes" id="UP001213623"/>
    </source>
</evidence>
<dbReference type="Pfam" id="PF00999">
    <property type="entry name" value="Na_H_Exchanger"/>
    <property type="match status" value="1"/>
</dbReference>
<dbReference type="GO" id="GO:0005886">
    <property type="term" value="C:plasma membrane"/>
    <property type="evidence" value="ECO:0007669"/>
    <property type="project" value="InterPro"/>
</dbReference>
<feature type="transmembrane region" description="Helical" evidence="16">
    <location>
        <begin position="337"/>
        <end position="354"/>
    </location>
</feature>
<evidence type="ECO:0000256" key="14">
    <source>
        <dbReference type="ARBA" id="ARBA00023201"/>
    </source>
</evidence>
<evidence type="ECO:0000256" key="11">
    <source>
        <dbReference type="ARBA" id="ARBA00023053"/>
    </source>
</evidence>
<evidence type="ECO:0000256" key="10">
    <source>
        <dbReference type="ARBA" id="ARBA00022989"/>
    </source>
</evidence>
<dbReference type="GO" id="GO:0042391">
    <property type="term" value="P:regulation of membrane potential"/>
    <property type="evidence" value="ECO:0007669"/>
    <property type="project" value="InterPro"/>
</dbReference>
<evidence type="ECO:0000256" key="5">
    <source>
        <dbReference type="ARBA" id="ARBA00022449"/>
    </source>
</evidence>
<feature type="transmembrane region" description="Helical" evidence="16">
    <location>
        <begin position="1057"/>
        <end position="1083"/>
    </location>
</feature>
<protein>
    <submittedName>
        <fullName evidence="19">Uncharacterized protein</fullName>
    </submittedName>
</protein>
<dbReference type="SUPFAM" id="SSF53335">
    <property type="entry name" value="S-adenosyl-L-methionine-dependent methyltransferases"/>
    <property type="match status" value="1"/>
</dbReference>
<evidence type="ECO:0000256" key="15">
    <source>
        <dbReference type="SAM" id="MobiDB-lite"/>
    </source>
</evidence>
<keyword evidence="7" id="KW-0808">Transferase</keyword>
<comment type="subcellular location">
    <subcellularLocation>
        <location evidence="1">Membrane</location>
        <topology evidence="1">Multi-pass membrane protein</topology>
    </subcellularLocation>
</comment>
<feature type="transmembrane region" description="Helical" evidence="16">
    <location>
        <begin position="504"/>
        <end position="521"/>
    </location>
</feature>
<evidence type="ECO:0000256" key="8">
    <source>
        <dbReference type="ARBA" id="ARBA00022691"/>
    </source>
</evidence>
<feature type="transmembrane region" description="Helical" evidence="16">
    <location>
        <begin position="1396"/>
        <end position="1416"/>
    </location>
</feature>
<evidence type="ECO:0000259" key="18">
    <source>
        <dbReference type="Pfam" id="PF04547"/>
    </source>
</evidence>
<feature type="transmembrane region" description="Helical" evidence="16">
    <location>
        <begin position="1494"/>
        <end position="1516"/>
    </location>
</feature>
<keyword evidence="4" id="KW-0813">Transport</keyword>
<feature type="transmembrane region" description="Helical" evidence="16">
    <location>
        <begin position="1160"/>
        <end position="1183"/>
    </location>
</feature>
<keyword evidence="6" id="KW-0489">Methyltransferase</keyword>
<dbReference type="Gene3D" id="1.20.1530.20">
    <property type="match status" value="1"/>
</dbReference>
<evidence type="ECO:0000256" key="3">
    <source>
        <dbReference type="ARBA" id="ARBA00009059"/>
    </source>
</evidence>
<dbReference type="GO" id="GO:0015385">
    <property type="term" value="F:sodium:proton antiporter activity"/>
    <property type="evidence" value="ECO:0007669"/>
    <property type="project" value="InterPro"/>
</dbReference>
<dbReference type="Proteomes" id="UP001213623">
    <property type="component" value="Chromosome 4"/>
</dbReference>
<keyword evidence="8" id="KW-0949">S-adenosyl-L-methionine</keyword>
<dbReference type="InterPro" id="IPR038770">
    <property type="entry name" value="Na+/solute_symporter_sf"/>
</dbReference>
<dbReference type="GO" id="GO:0036376">
    <property type="term" value="P:sodium ion export across plasma membrane"/>
    <property type="evidence" value="ECO:0007669"/>
    <property type="project" value="InterPro"/>
</dbReference>
<dbReference type="Pfam" id="PF04547">
    <property type="entry name" value="Anoctamin"/>
    <property type="match status" value="1"/>
</dbReference>
<feature type="transmembrane region" description="Helical" evidence="16">
    <location>
        <begin position="1246"/>
        <end position="1266"/>
    </location>
</feature>
<dbReference type="InterPro" id="IPR008576">
    <property type="entry name" value="MeTrfase_NTM1"/>
</dbReference>
<dbReference type="InterPro" id="IPR029063">
    <property type="entry name" value="SAM-dependent_MTases_sf"/>
</dbReference>
<evidence type="ECO:0000256" key="1">
    <source>
        <dbReference type="ARBA" id="ARBA00004141"/>
    </source>
</evidence>
<evidence type="ECO:0000256" key="7">
    <source>
        <dbReference type="ARBA" id="ARBA00022679"/>
    </source>
</evidence>
<accession>A0AAF0ER55</accession>
<feature type="transmembrane region" description="Helical" evidence="16">
    <location>
        <begin position="533"/>
        <end position="556"/>
    </location>
</feature>
<dbReference type="Pfam" id="PF05891">
    <property type="entry name" value="Methyltransf_PK"/>
    <property type="match status" value="3"/>
</dbReference>
<dbReference type="GO" id="GO:0008276">
    <property type="term" value="F:protein methyltransferase activity"/>
    <property type="evidence" value="ECO:0007669"/>
    <property type="project" value="UniProtKB-ARBA"/>
</dbReference>
<dbReference type="PANTHER" id="PTHR31382">
    <property type="entry name" value="NA(+)/H(+) ANTIPORTER"/>
    <property type="match status" value="1"/>
</dbReference>
<dbReference type="GO" id="GO:0120029">
    <property type="term" value="P:proton export across plasma membrane"/>
    <property type="evidence" value="ECO:0007669"/>
    <property type="project" value="InterPro"/>
</dbReference>
<feature type="transmembrane region" description="Helical" evidence="16">
    <location>
        <begin position="427"/>
        <end position="449"/>
    </location>
</feature>
<feature type="transmembrane region" description="Helical" evidence="16">
    <location>
        <begin position="729"/>
        <end position="753"/>
    </location>
</feature>
<dbReference type="Gene3D" id="3.40.50.150">
    <property type="entry name" value="Vaccinia Virus protein VP39"/>
    <property type="match status" value="1"/>
</dbReference>
<feature type="transmembrane region" description="Helical" evidence="16">
    <location>
        <begin position="626"/>
        <end position="645"/>
    </location>
</feature>
<sequence length="1591" mass="178439">MIRQVHPTPNVAKGVEYWEGVPATVDGVLGGYGNGTLPRIDAIGSRVFLLRTLPHLSATPPAAYNGSPQSWLQTRLQQRGGKGKTVTRALDCGAGVGRVTADVLLPLVDEVHLVEPVAKFLHEAKRCSSTWAPMKNSEVNSPFYAQKAVHFHISTLQDFDVADPSSSSSTKEFIPPTYMEKPVLLPPAPLIYDIILCQWCLQHLSESDLVSFLRASKKVLRPPLHADEESMGWPGGVIFVKENVCRDPEDGTEATWYDDEDYSVTRSRRVYERLFQEAGLTIVRTEVQLGFPSELFPVHIQSTTHLFGLQRDNPTARLAFIMIQVVETDISQVSKSFSIMGGFVVIYGLFSYVVRERLYISEPLLAVTIGIIIGPHVLNWVDPFSWSDSDTVNDVTYEVCRLVIAVQVLFTGISLPEKYLKKEWKSLSVLLFLIMTTAWFITALLVWGLVKDLTFLEALCISSCVTPTDPVLANSITSGRFAEEHVEEHVRHIILAESGANDGLGFPFLYMAVLLIARRSSDLGESIGQEVWRWFYGIIIYDILLSCVYGALLGYIARKVLRWAATHNLIDMSNFFSYGFGLALFTVGTAGLFGTDDILACFVAGNSFTWDDWFRLRQEETDFQEIIDMLLNAAIFMYIGMIIPWQDFSNEDLGLSGWRVVVLGITVILLRRIPWVMSAYKITPVLKSWQESAFVGWFGPIGVGAVYYIEVALRAVPNDHTREHLRRTITPVVLFCVFSSVVTHGVTIPLIYFGPHVVRHTRTLTISRTTQSTDGRPKRKRILKILSDYFMQADKETQNPHNISEPLEAGELNHYIPEHKPFSRVKDGQQPPDLVLHPHGHMHAEEDTEAQPTSSEPKEVPVIDERASSETGSSSDSLPKPAPPVWMLDEGVPMDSQETNAEFVIKFEGIPTSANSKTRTPAAVVEKRASELERLLERLRSVPLQCTTRAAPDESGNVLIFCLNANAPLSPAERLRYTYLLVIGPTAESARTSEVQGAGVRIRCADFPHVTDMMPLHDVQFDRAWIQAWSNVSLATLLSGISDEDIANLRDHMGEQIALYFAFLNYYLKALAPAGALGLVFWACGQPFHAMYAILLMVWATVFLEIWKIRERVLAVRWGMTGVKRRALRNASFQPSAIDKDKITGEKTEVFEEWRRELRIVAALPIILGFILILLTILTLNFLAEVITAEVYDGPGKNFVPLVPTMLYSTCIPLIMMAWTATAKLLTKWENHPTMRAYNGSLTLKLFGMQSLVTYAGLVLMAYVYIPFGERIILELFYCGYLKKIFRFFSGQNQFIMPKKLQFKISPQRLHSQLFALCVSGQIMNTVSEVLVPIGLRLLTRWHQQFTRRTKPSSSSPPATQDDDASFLARVQSEFKLPVYDPFVDYAEMATQFGSIVLWSVIWPLASTIGFINNFFELRSDTVKLIVNMRRPIPLRGESIGSWLNVMMVTLRLGVFTNASLVYLFETHPTDSAPGSTMANLASRLKPMDGPGGALAGAFLCAVLCDQVFGVVQLCLRYILQKYLWENSEENLALRRVEHMNRVSFVERLQSIHSASPSAGLYSKGYDNMQSFWDPSRDNGLSTIQSAGKRD</sequence>
<evidence type="ECO:0000256" key="16">
    <source>
        <dbReference type="SAM" id="Phobius"/>
    </source>
</evidence>
<feature type="compositionally biased region" description="Basic and acidic residues" evidence="15">
    <location>
        <begin position="856"/>
        <end position="868"/>
    </location>
</feature>
<comment type="similarity">
    <text evidence="3">Belongs to the methyltransferase superfamily. NTM1 family.</text>
</comment>
<feature type="transmembrane region" description="Helical" evidence="16">
    <location>
        <begin position="692"/>
        <end position="709"/>
    </location>
</feature>
<evidence type="ECO:0000256" key="13">
    <source>
        <dbReference type="ARBA" id="ARBA00023136"/>
    </source>
</evidence>
<feature type="transmembrane region" description="Helical" evidence="16">
    <location>
        <begin position="1203"/>
        <end position="1226"/>
    </location>
</feature>
<dbReference type="InterPro" id="IPR004712">
    <property type="entry name" value="Na+/H+_antiporter_fungi"/>
</dbReference>
<dbReference type="FunFam" id="1.20.1530.20:FF:000015">
    <property type="entry name" value="Na(+)/H(+) antiporter 2"/>
    <property type="match status" value="1"/>
</dbReference>
<keyword evidence="20" id="KW-1185">Reference proteome</keyword>
<keyword evidence="14" id="KW-0739">Sodium transport</keyword>
<evidence type="ECO:0000256" key="12">
    <source>
        <dbReference type="ARBA" id="ARBA00023065"/>
    </source>
</evidence>
<evidence type="ECO:0000256" key="9">
    <source>
        <dbReference type="ARBA" id="ARBA00022692"/>
    </source>
</evidence>
<feature type="transmembrane region" description="Helical" evidence="16">
    <location>
        <begin position="363"/>
        <end position="381"/>
    </location>
</feature>
<keyword evidence="11" id="KW-0915">Sodium</keyword>
<feature type="transmembrane region" description="Helical" evidence="16">
    <location>
        <begin position="576"/>
        <end position="605"/>
    </location>
</feature>
<feature type="domain" description="Anoctamin transmembrane" evidence="18">
    <location>
        <begin position="1050"/>
        <end position="1520"/>
    </location>
</feature>
<keyword evidence="9 16" id="KW-0812">Transmembrane</keyword>
<evidence type="ECO:0000256" key="2">
    <source>
        <dbReference type="ARBA" id="ARBA00005248"/>
    </source>
</evidence>